<reference evidence="16 17" key="1">
    <citation type="submission" date="2024-04" db="EMBL/GenBank/DDBJ databases">
        <authorList>
            <person name="Fracassetti M."/>
        </authorList>
    </citation>
    <scope>NUCLEOTIDE SEQUENCE [LARGE SCALE GENOMIC DNA]</scope>
</reference>
<dbReference type="GO" id="GO:0005783">
    <property type="term" value="C:endoplasmic reticulum"/>
    <property type="evidence" value="ECO:0007669"/>
    <property type="project" value="UniProtKB-SubCell"/>
</dbReference>
<keyword evidence="12 14" id="KW-0472">Membrane</keyword>
<evidence type="ECO:0000256" key="7">
    <source>
        <dbReference type="ARBA" id="ARBA00022723"/>
    </source>
</evidence>
<dbReference type="Gene3D" id="3.10.120.10">
    <property type="entry name" value="Cytochrome b5-like heme/steroid binding domain"/>
    <property type="match status" value="1"/>
</dbReference>
<dbReference type="SMART" id="SM01117">
    <property type="entry name" value="Cyt-b5"/>
    <property type="match status" value="1"/>
</dbReference>
<keyword evidence="3" id="KW-1003">Cell membrane</keyword>
<organism evidence="16 17">
    <name type="scientific">Linum trigynum</name>
    <dbReference type="NCBI Taxonomy" id="586398"/>
    <lineage>
        <taxon>Eukaryota</taxon>
        <taxon>Viridiplantae</taxon>
        <taxon>Streptophyta</taxon>
        <taxon>Embryophyta</taxon>
        <taxon>Tracheophyta</taxon>
        <taxon>Spermatophyta</taxon>
        <taxon>Magnoliopsida</taxon>
        <taxon>eudicotyledons</taxon>
        <taxon>Gunneridae</taxon>
        <taxon>Pentapetalae</taxon>
        <taxon>rosids</taxon>
        <taxon>fabids</taxon>
        <taxon>Malpighiales</taxon>
        <taxon>Linaceae</taxon>
        <taxon>Linum</taxon>
    </lineage>
</organism>
<dbReference type="AlphaFoldDB" id="A0AAV2FXS5"/>
<evidence type="ECO:0000256" key="4">
    <source>
        <dbReference type="ARBA" id="ARBA00022617"/>
    </source>
</evidence>
<dbReference type="Pfam" id="PF00173">
    <property type="entry name" value="Cyt-b5"/>
    <property type="match status" value="1"/>
</dbReference>
<keyword evidence="6 14" id="KW-0812">Transmembrane</keyword>
<evidence type="ECO:0000256" key="11">
    <source>
        <dbReference type="ARBA" id="ARBA00023121"/>
    </source>
</evidence>
<proteinExistence type="inferred from homology"/>
<evidence type="ECO:0000256" key="13">
    <source>
        <dbReference type="ARBA" id="ARBA00038357"/>
    </source>
</evidence>
<evidence type="ECO:0000256" key="14">
    <source>
        <dbReference type="SAM" id="Phobius"/>
    </source>
</evidence>
<feature type="transmembrane region" description="Helical" evidence="14">
    <location>
        <begin position="12"/>
        <end position="33"/>
    </location>
</feature>
<dbReference type="PANTHER" id="PTHR10281:SF72">
    <property type="entry name" value="NEUDESIN"/>
    <property type="match status" value="1"/>
</dbReference>
<dbReference type="InterPro" id="IPR050577">
    <property type="entry name" value="MAPR/NEUFC/NENF-like"/>
</dbReference>
<evidence type="ECO:0000256" key="3">
    <source>
        <dbReference type="ARBA" id="ARBA00022475"/>
    </source>
</evidence>
<keyword evidence="17" id="KW-1185">Reference proteome</keyword>
<dbReference type="FunFam" id="3.10.120.10:FF:000006">
    <property type="entry name" value="Membrane steroid-binding protein 1"/>
    <property type="match status" value="1"/>
</dbReference>
<dbReference type="InterPro" id="IPR036400">
    <property type="entry name" value="Cyt_B5-like_heme/steroid_sf"/>
</dbReference>
<evidence type="ECO:0000256" key="8">
    <source>
        <dbReference type="ARBA" id="ARBA00022824"/>
    </source>
</evidence>
<protein>
    <recommendedName>
        <fullName evidence="15">Cytochrome b5 heme-binding domain-containing protein</fullName>
    </recommendedName>
</protein>
<gene>
    <name evidence="16" type="ORF">LTRI10_LOCUS42433</name>
</gene>
<keyword evidence="7" id="KW-0479">Metal-binding</keyword>
<dbReference type="GO" id="GO:0005886">
    <property type="term" value="C:plasma membrane"/>
    <property type="evidence" value="ECO:0007669"/>
    <property type="project" value="UniProtKB-SubCell"/>
</dbReference>
<comment type="similarity">
    <text evidence="13">Belongs to the cytochrome b5 family. MAPR subfamily.</text>
</comment>
<keyword evidence="9 14" id="KW-1133">Transmembrane helix</keyword>
<evidence type="ECO:0000259" key="15">
    <source>
        <dbReference type="SMART" id="SM01117"/>
    </source>
</evidence>
<evidence type="ECO:0000256" key="12">
    <source>
        <dbReference type="ARBA" id="ARBA00023136"/>
    </source>
</evidence>
<keyword evidence="4" id="KW-0349">Heme</keyword>
<evidence type="ECO:0000256" key="9">
    <source>
        <dbReference type="ARBA" id="ARBA00022989"/>
    </source>
</evidence>
<sequence length="357" mass="38812">MGFYAALMDAIHAYTGLSPAAFFTILALSVMVYKTVCGMFVGPDEFNTPPTVNGVGVLPPSLTDHPPVSDPVQLGDVTEEELRAYNGSDPSKPLLMAIQGQIYDVSRSRMFYGPGGPYGIFAGREAARALALLSFDPRDLTADLEGLGASELEVLQDWEDKFVEKYAKVGQIVSKRNDQQSVADIGGGKAVEESEELEAKKELKAYIVTGTQATAVMVTVVQVYPYPRVIKRVELKAIIMVAMEMKRVRSPVSSLFGSDERKSSSAYRDVSMERNIKMDVAEETKASASDIAKNKNDLVWRYSGMPVSWSFPPGTVKAAANIMVVMSVATTMQEDAVSFIHFSPSLASFLCSVANRS</sequence>
<name>A0AAV2FXS5_9ROSI</name>
<keyword evidence="11" id="KW-0446">Lipid-binding</keyword>
<evidence type="ECO:0000256" key="1">
    <source>
        <dbReference type="ARBA" id="ARBA00004236"/>
    </source>
</evidence>
<evidence type="ECO:0000313" key="17">
    <source>
        <dbReference type="Proteomes" id="UP001497516"/>
    </source>
</evidence>
<dbReference type="GO" id="GO:0046872">
    <property type="term" value="F:metal ion binding"/>
    <property type="evidence" value="ECO:0007669"/>
    <property type="project" value="UniProtKB-KW"/>
</dbReference>
<dbReference type="SUPFAM" id="SSF55856">
    <property type="entry name" value="Cytochrome b5-like heme/steroid binding domain"/>
    <property type="match status" value="1"/>
</dbReference>
<dbReference type="GO" id="GO:0005496">
    <property type="term" value="F:steroid binding"/>
    <property type="evidence" value="ECO:0007669"/>
    <property type="project" value="UniProtKB-KW"/>
</dbReference>
<dbReference type="InterPro" id="IPR001199">
    <property type="entry name" value="Cyt_B5-like_heme/steroid-bd"/>
</dbReference>
<keyword evidence="8" id="KW-0256">Endoplasmic reticulum</keyword>
<evidence type="ECO:0000313" key="16">
    <source>
        <dbReference type="EMBL" id="CAL1402433.1"/>
    </source>
</evidence>
<evidence type="ECO:0000256" key="2">
    <source>
        <dbReference type="ARBA" id="ARBA00004240"/>
    </source>
</evidence>
<comment type="subcellular location">
    <subcellularLocation>
        <location evidence="1">Cell membrane</location>
    </subcellularLocation>
    <subcellularLocation>
        <location evidence="2">Endoplasmic reticulum</location>
    </subcellularLocation>
</comment>
<evidence type="ECO:0000256" key="6">
    <source>
        <dbReference type="ARBA" id="ARBA00022692"/>
    </source>
</evidence>
<dbReference type="PANTHER" id="PTHR10281">
    <property type="entry name" value="MEMBRANE-ASSOCIATED PROGESTERONE RECEPTOR COMPONENT-RELATED"/>
    <property type="match status" value="1"/>
</dbReference>
<keyword evidence="5" id="KW-0754">Steroid-binding</keyword>
<evidence type="ECO:0000256" key="5">
    <source>
        <dbReference type="ARBA" id="ARBA00022665"/>
    </source>
</evidence>
<accession>A0AAV2FXS5</accession>
<keyword evidence="10" id="KW-0408">Iron</keyword>
<feature type="domain" description="Cytochrome b5 heme-binding" evidence="15">
    <location>
        <begin position="77"/>
        <end position="173"/>
    </location>
</feature>
<dbReference type="Proteomes" id="UP001497516">
    <property type="component" value="Chromosome 7"/>
</dbReference>
<evidence type="ECO:0000256" key="10">
    <source>
        <dbReference type="ARBA" id="ARBA00023004"/>
    </source>
</evidence>
<dbReference type="EMBL" id="OZ034820">
    <property type="protein sequence ID" value="CAL1402433.1"/>
    <property type="molecule type" value="Genomic_DNA"/>
</dbReference>